<reference evidence="3" key="2">
    <citation type="submission" date="2021-04" db="EMBL/GenBank/DDBJ databases">
        <authorList>
            <person name="Gilroy R."/>
        </authorList>
    </citation>
    <scope>NUCLEOTIDE SEQUENCE</scope>
    <source>
        <strain evidence="3">1193</strain>
    </source>
</reference>
<evidence type="ECO:0000259" key="2">
    <source>
        <dbReference type="SMART" id="SM00722"/>
    </source>
</evidence>
<dbReference type="Proteomes" id="UP000824248">
    <property type="component" value="Unassembled WGS sequence"/>
</dbReference>
<dbReference type="SMART" id="SM00722">
    <property type="entry name" value="CASH"/>
    <property type="match status" value="2"/>
</dbReference>
<dbReference type="SUPFAM" id="SSF51126">
    <property type="entry name" value="Pectin lyase-like"/>
    <property type="match status" value="1"/>
</dbReference>
<evidence type="ECO:0000313" key="4">
    <source>
        <dbReference type="Proteomes" id="UP000824248"/>
    </source>
</evidence>
<name>A0A9D2B5F7_9GAMM</name>
<dbReference type="NCBIfam" id="TIGR03804">
    <property type="entry name" value="para_beta_helix"/>
    <property type="match status" value="2"/>
</dbReference>
<dbReference type="InterPro" id="IPR022441">
    <property type="entry name" value="Para_beta_helix_rpt-2"/>
</dbReference>
<gene>
    <name evidence="3" type="ORF">H9854_06435</name>
</gene>
<evidence type="ECO:0000256" key="1">
    <source>
        <dbReference type="SAM" id="SignalP"/>
    </source>
</evidence>
<sequence length="437" mass="48180">MQARRLLPFLLLLLPGLALAAEWRAVPDEMPLQQVLEAAAPGDTVRIAEGVHLGNFVIEVPLTLVGEPGAILDAQRNGSVLTINAPGATVRNLHLREDGANLDALDSGIFVATEAADVLIENNRIEARGFGIWLDGAPDARVIGNRISGDESLRSQDRGNGLHLYNATGAEVRDNEVSGARDGLYVQVSNHNQLIGNYLHGQRYGVHYMFSQNNVVRDNVTRDNRLGYALMQSRGLEVVGNRSERDQNYGFLMNFIVDSLIAENVAIEAQRGLAAGTQAGGDGHAISGNEGKALFVYNSLFNQIRDNLFAHTEIGIHMTAGSEDNEFHGNAFVGNETQVKYVALREQEWSFEGRGNYWSDYLGWDLDGDGLGDIPYEPNDSVDRLIWTYPMAKILMNSPAVQVLRWVQREFPILRPPGVRDSHPLMALPDWMAEEVQ</sequence>
<protein>
    <submittedName>
        <fullName evidence="3">Nitrous oxide reductase family maturation protein NosD</fullName>
    </submittedName>
</protein>
<dbReference type="InterPro" id="IPR011050">
    <property type="entry name" value="Pectin_lyase_fold/virulence"/>
</dbReference>
<dbReference type="InterPro" id="IPR026464">
    <property type="entry name" value="NosD_copper_fam"/>
</dbReference>
<dbReference type="InterPro" id="IPR012334">
    <property type="entry name" value="Pectin_lyas_fold"/>
</dbReference>
<accession>A0A9D2B5F7</accession>
<dbReference type="EMBL" id="DXFC01000189">
    <property type="protein sequence ID" value="HIX61853.1"/>
    <property type="molecule type" value="Genomic_DNA"/>
</dbReference>
<comment type="caution">
    <text evidence="3">The sequence shown here is derived from an EMBL/GenBank/DDBJ whole genome shotgun (WGS) entry which is preliminary data.</text>
</comment>
<dbReference type="InterPro" id="IPR007742">
    <property type="entry name" value="NosD_dom"/>
</dbReference>
<feature type="domain" description="Carbohydrate-binding/sugar hydrolysis" evidence="2">
    <location>
        <begin position="193"/>
        <end position="374"/>
    </location>
</feature>
<reference evidence="3" key="1">
    <citation type="journal article" date="2021" name="PeerJ">
        <title>Extensive microbial diversity within the chicken gut microbiome revealed by metagenomics and culture.</title>
        <authorList>
            <person name="Gilroy R."/>
            <person name="Ravi A."/>
            <person name="Getino M."/>
            <person name="Pursley I."/>
            <person name="Horton D.L."/>
            <person name="Alikhan N.F."/>
            <person name="Baker D."/>
            <person name="Gharbi K."/>
            <person name="Hall N."/>
            <person name="Watson M."/>
            <person name="Adriaenssens E.M."/>
            <person name="Foster-Nyarko E."/>
            <person name="Jarju S."/>
            <person name="Secka A."/>
            <person name="Antonio M."/>
            <person name="Oren A."/>
            <person name="Chaudhuri R.R."/>
            <person name="La Ragione R."/>
            <person name="Hildebrand F."/>
            <person name="Pallen M.J."/>
        </authorList>
    </citation>
    <scope>NUCLEOTIDE SEQUENCE</scope>
    <source>
        <strain evidence="3">1193</strain>
    </source>
</reference>
<dbReference type="InterPro" id="IPR006633">
    <property type="entry name" value="Carb-bd_sugar_hydrolysis-dom"/>
</dbReference>
<dbReference type="InterPro" id="IPR006626">
    <property type="entry name" value="PbH1"/>
</dbReference>
<organism evidence="3 4">
    <name type="scientific">Candidatus Halomonas stercoripullorum</name>
    <dbReference type="NCBI Taxonomy" id="2838617"/>
    <lineage>
        <taxon>Bacteria</taxon>
        <taxon>Pseudomonadati</taxon>
        <taxon>Pseudomonadota</taxon>
        <taxon>Gammaproteobacteria</taxon>
        <taxon>Oceanospirillales</taxon>
        <taxon>Halomonadaceae</taxon>
        <taxon>Halomonas</taxon>
    </lineage>
</organism>
<dbReference type="NCBIfam" id="TIGR04247">
    <property type="entry name" value="NosD_copper_fam"/>
    <property type="match status" value="1"/>
</dbReference>
<dbReference type="AlphaFoldDB" id="A0A9D2B5F7"/>
<proteinExistence type="predicted"/>
<evidence type="ECO:0000313" key="3">
    <source>
        <dbReference type="EMBL" id="HIX61853.1"/>
    </source>
</evidence>
<dbReference type="Pfam" id="PF05048">
    <property type="entry name" value="NosD"/>
    <property type="match status" value="1"/>
</dbReference>
<keyword evidence="1" id="KW-0732">Signal</keyword>
<dbReference type="SMART" id="SM00710">
    <property type="entry name" value="PbH1"/>
    <property type="match status" value="8"/>
</dbReference>
<feature type="chain" id="PRO_5038363459" evidence="1">
    <location>
        <begin position="21"/>
        <end position="437"/>
    </location>
</feature>
<feature type="domain" description="Carbohydrate-binding/sugar hydrolysis" evidence="2">
    <location>
        <begin position="39"/>
        <end position="187"/>
    </location>
</feature>
<dbReference type="Gene3D" id="2.160.20.10">
    <property type="entry name" value="Single-stranded right-handed beta-helix, Pectin lyase-like"/>
    <property type="match status" value="1"/>
</dbReference>
<feature type="signal peptide" evidence="1">
    <location>
        <begin position="1"/>
        <end position="20"/>
    </location>
</feature>